<dbReference type="SUPFAM" id="SSF46689">
    <property type="entry name" value="Homeodomain-like"/>
    <property type="match status" value="2"/>
</dbReference>
<dbReference type="PANTHER" id="PTHR43280">
    <property type="entry name" value="ARAC-FAMILY TRANSCRIPTIONAL REGULATOR"/>
    <property type="match status" value="1"/>
</dbReference>
<dbReference type="InterPro" id="IPR020449">
    <property type="entry name" value="Tscrpt_reg_AraC-type_HTH"/>
</dbReference>
<keyword evidence="1" id="KW-0805">Transcription regulation</keyword>
<dbReference type="GO" id="GO:0003700">
    <property type="term" value="F:DNA-binding transcription factor activity"/>
    <property type="evidence" value="ECO:0007669"/>
    <property type="project" value="InterPro"/>
</dbReference>
<reference evidence="6" key="1">
    <citation type="submission" date="2018-12" db="EMBL/GenBank/DDBJ databases">
        <title>Complete genome sequence of Paenibacillus sp. MBLB1234.</title>
        <authorList>
            <person name="Nam Y.-D."/>
            <person name="Kang J."/>
            <person name="Chung W.-H."/>
            <person name="Park Y.S."/>
        </authorList>
    </citation>
    <scope>NUCLEOTIDE SEQUENCE [LARGE SCALE GENOMIC DNA]</scope>
    <source>
        <strain evidence="6">MBLB1234</strain>
    </source>
</reference>
<accession>A0A3Q9I9U2</accession>
<dbReference type="PANTHER" id="PTHR43280:SF28">
    <property type="entry name" value="HTH-TYPE TRANSCRIPTIONAL ACTIVATOR RHAS"/>
    <property type="match status" value="1"/>
</dbReference>
<dbReference type="PROSITE" id="PS01124">
    <property type="entry name" value="HTH_ARAC_FAMILY_2"/>
    <property type="match status" value="1"/>
</dbReference>
<dbReference type="PRINTS" id="PR00032">
    <property type="entry name" value="HTHARAC"/>
</dbReference>
<evidence type="ECO:0000256" key="2">
    <source>
        <dbReference type="ARBA" id="ARBA00023125"/>
    </source>
</evidence>
<dbReference type="AlphaFoldDB" id="A0A3Q9I9U2"/>
<dbReference type="KEGG" id="plut:EI981_07990"/>
<evidence type="ECO:0000256" key="1">
    <source>
        <dbReference type="ARBA" id="ARBA00023015"/>
    </source>
</evidence>
<keyword evidence="6" id="KW-1185">Reference proteome</keyword>
<dbReference type="RefSeq" id="WP_126997036.1">
    <property type="nucleotide sequence ID" value="NZ_CP034346.1"/>
</dbReference>
<dbReference type="Gene3D" id="1.10.10.60">
    <property type="entry name" value="Homeodomain-like"/>
    <property type="match status" value="2"/>
</dbReference>
<evidence type="ECO:0000313" key="5">
    <source>
        <dbReference type="EMBL" id="AZS14400.1"/>
    </source>
</evidence>
<gene>
    <name evidence="5" type="ORF">EI981_07990</name>
</gene>
<dbReference type="InterPro" id="IPR018062">
    <property type="entry name" value="HTH_AraC-typ_CS"/>
</dbReference>
<dbReference type="SMART" id="SM00342">
    <property type="entry name" value="HTH_ARAC"/>
    <property type="match status" value="1"/>
</dbReference>
<protein>
    <submittedName>
        <fullName evidence="5">AraC family transcriptional regulator</fullName>
    </submittedName>
</protein>
<dbReference type="InterPro" id="IPR009057">
    <property type="entry name" value="Homeodomain-like_sf"/>
</dbReference>
<keyword evidence="3" id="KW-0804">Transcription</keyword>
<evidence type="ECO:0000256" key="3">
    <source>
        <dbReference type="ARBA" id="ARBA00023163"/>
    </source>
</evidence>
<feature type="domain" description="HTH araC/xylS-type" evidence="4">
    <location>
        <begin position="175"/>
        <end position="273"/>
    </location>
</feature>
<organism evidence="5 6">
    <name type="scientific">Paenibacillus lutimineralis</name>
    <dbReference type="NCBI Taxonomy" id="2707005"/>
    <lineage>
        <taxon>Bacteria</taxon>
        <taxon>Bacillati</taxon>
        <taxon>Bacillota</taxon>
        <taxon>Bacilli</taxon>
        <taxon>Bacillales</taxon>
        <taxon>Paenibacillaceae</taxon>
        <taxon>Paenibacillus</taxon>
    </lineage>
</organism>
<dbReference type="Pfam" id="PF12833">
    <property type="entry name" value="HTH_18"/>
    <property type="match status" value="1"/>
</dbReference>
<sequence length="275" mass="32094">MKSVYQNWNMDAELPLEIHRISNLSFYPHFHNELELVYVERGDIIVGVNEEKRQLQAGDMVICCSNDIHYYVSKDLESEVFMLIFKPELIGAAKTWPVDFRFESPFIDSTQPEFSRIGSLLRQMFQENENARTGYPMYIKSCLLELFGTLCRYLPTVPFDRSSSQRFEYKRAKIHKIISFIEANYAMDLSVEMMSERFEMNPSHFCRSFKKAIGMNFKTYLNTIRVLMAEHQLVNTDSSITDIALECGFGSIRTFNRVYKELKGCSPSDTRSSFQ</sequence>
<dbReference type="Proteomes" id="UP000270678">
    <property type="component" value="Chromosome"/>
</dbReference>
<dbReference type="Pfam" id="PF02311">
    <property type="entry name" value="AraC_binding"/>
    <property type="match status" value="1"/>
</dbReference>
<dbReference type="Gene3D" id="2.60.120.10">
    <property type="entry name" value="Jelly Rolls"/>
    <property type="match status" value="1"/>
</dbReference>
<evidence type="ECO:0000259" key="4">
    <source>
        <dbReference type="PROSITE" id="PS01124"/>
    </source>
</evidence>
<keyword evidence="2" id="KW-0238">DNA-binding</keyword>
<dbReference type="OrthoDB" id="9799319at2"/>
<dbReference type="InterPro" id="IPR003313">
    <property type="entry name" value="AraC-bd"/>
</dbReference>
<dbReference type="InterPro" id="IPR018060">
    <property type="entry name" value="HTH_AraC"/>
</dbReference>
<dbReference type="InterPro" id="IPR014710">
    <property type="entry name" value="RmlC-like_jellyroll"/>
</dbReference>
<evidence type="ECO:0000313" key="6">
    <source>
        <dbReference type="Proteomes" id="UP000270678"/>
    </source>
</evidence>
<dbReference type="InterPro" id="IPR037923">
    <property type="entry name" value="HTH-like"/>
</dbReference>
<name>A0A3Q9I9U2_9BACL</name>
<dbReference type="PROSITE" id="PS00041">
    <property type="entry name" value="HTH_ARAC_FAMILY_1"/>
    <property type="match status" value="1"/>
</dbReference>
<proteinExistence type="predicted"/>
<dbReference type="SUPFAM" id="SSF51215">
    <property type="entry name" value="Regulatory protein AraC"/>
    <property type="match status" value="1"/>
</dbReference>
<dbReference type="EMBL" id="CP034346">
    <property type="protein sequence ID" value="AZS14400.1"/>
    <property type="molecule type" value="Genomic_DNA"/>
</dbReference>
<dbReference type="GO" id="GO:0043565">
    <property type="term" value="F:sequence-specific DNA binding"/>
    <property type="evidence" value="ECO:0007669"/>
    <property type="project" value="InterPro"/>
</dbReference>